<evidence type="ECO:0000256" key="11">
    <source>
        <dbReference type="PIRSR" id="PIRSR602401-1"/>
    </source>
</evidence>
<name>A0A9D5H425_9LILI</name>
<dbReference type="InterPro" id="IPR050665">
    <property type="entry name" value="Cytochrome_P450_Monooxygen"/>
</dbReference>
<dbReference type="GO" id="GO:0004497">
    <property type="term" value="F:monooxygenase activity"/>
    <property type="evidence" value="ECO:0007669"/>
    <property type="project" value="UniProtKB-KW"/>
</dbReference>
<dbReference type="Proteomes" id="UP001085076">
    <property type="component" value="Miscellaneous, Linkage group lg09"/>
</dbReference>
<dbReference type="GO" id="GO:0016020">
    <property type="term" value="C:membrane"/>
    <property type="evidence" value="ECO:0007669"/>
    <property type="project" value="UniProtKB-SubCell"/>
</dbReference>
<evidence type="ECO:0000313" key="15">
    <source>
        <dbReference type="Proteomes" id="UP001085076"/>
    </source>
</evidence>
<keyword evidence="9 12" id="KW-0503">Monooxygenase</keyword>
<evidence type="ECO:0000256" key="4">
    <source>
        <dbReference type="ARBA" id="ARBA00022692"/>
    </source>
</evidence>
<dbReference type="Pfam" id="PF00067">
    <property type="entry name" value="p450"/>
    <property type="match status" value="1"/>
</dbReference>
<organism evidence="14 15">
    <name type="scientific">Dioscorea zingiberensis</name>
    <dbReference type="NCBI Taxonomy" id="325984"/>
    <lineage>
        <taxon>Eukaryota</taxon>
        <taxon>Viridiplantae</taxon>
        <taxon>Streptophyta</taxon>
        <taxon>Embryophyta</taxon>
        <taxon>Tracheophyta</taxon>
        <taxon>Spermatophyta</taxon>
        <taxon>Magnoliopsida</taxon>
        <taxon>Liliopsida</taxon>
        <taxon>Dioscoreales</taxon>
        <taxon>Dioscoreaceae</taxon>
        <taxon>Dioscorea</taxon>
    </lineage>
</organism>
<dbReference type="InterPro" id="IPR002401">
    <property type="entry name" value="Cyt_P450_E_grp-I"/>
</dbReference>
<evidence type="ECO:0000256" key="9">
    <source>
        <dbReference type="ARBA" id="ARBA00023033"/>
    </source>
</evidence>
<evidence type="ECO:0000256" key="5">
    <source>
        <dbReference type="ARBA" id="ARBA00022723"/>
    </source>
</evidence>
<dbReference type="Gene3D" id="1.10.630.10">
    <property type="entry name" value="Cytochrome P450"/>
    <property type="match status" value="1"/>
</dbReference>
<keyword evidence="4 13" id="KW-0812">Transmembrane</keyword>
<keyword evidence="8 11" id="KW-0408">Iron</keyword>
<keyword evidence="7 12" id="KW-0560">Oxidoreductase</keyword>
<dbReference type="GO" id="GO:0005506">
    <property type="term" value="F:iron ion binding"/>
    <property type="evidence" value="ECO:0007669"/>
    <property type="project" value="InterPro"/>
</dbReference>
<dbReference type="GO" id="GO:0020037">
    <property type="term" value="F:heme binding"/>
    <property type="evidence" value="ECO:0007669"/>
    <property type="project" value="InterPro"/>
</dbReference>
<evidence type="ECO:0000256" key="6">
    <source>
        <dbReference type="ARBA" id="ARBA00022989"/>
    </source>
</evidence>
<dbReference type="InterPro" id="IPR001128">
    <property type="entry name" value="Cyt_P450"/>
</dbReference>
<feature type="transmembrane region" description="Helical" evidence="13">
    <location>
        <begin position="6"/>
        <end position="26"/>
    </location>
</feature>
<dbReference type="OrthoDB" id="765249at2759"/>
<comment type="subcellular location">
    <subcellularLocation>
        <location evidence="1">Membrane</location>
        <topology evidence="1">Single-pass membrane protein</topology>
    </subcellularLocation>
</comment>
<dbReference type="PANTHER" id="PTHR24282:SF148">
    <property type="entry name" value="CYTOCHROME P450 72A15-LIKE"/>
    <property type="match status" value="1"/>
</dbReference>
<dbReference type="PROSITE" id="PS00086">
    <property type="entry name" value="CYTOCHROME_P450"/>
    <property type="match status" value="1"/>
</dbReference>
<dbReference type="AlphaFoldDB" id="A0A9D5H425"/>
<evidence type="ECO:0000256" key="12">
    <source>
        <dbReference type="RuleBase" id="RU000461"/>
    </source>
</evidence>
<keyword evidence="15" id="KW-1185">Reference proteome</keyword>
<dbReference type="InterPro" id="IPR017972">
    <property type="entry name" value="Cyt_P450_CS"/>
</dbReference>
<keyword evidence="6 13" id="KW-1133">Transmembrane helix</keyword>
<dbReference type="PANTHER" id="PTHR24282">
    <property type="entry name" value="CYTOCHROME P450 FAMILY MEMBER"/>
    <property type="match status" value="1"/>
</dbReference>
<evidence type="ECO:0000256" key="2">
    <source>
        <dbReference type="ARBA" id="ARBA00010617"/>
    </source>
</evidence>
<keyword evidence="10 13" id="KW-0472">Membrane</keyword>
<dbReference type="GO" id="GO:0016705">
    <property type="term" value="F:oxidoreductase activity, acting on paired donors, with incorporation or reduction of molecular oxygen"/>
    <property type="evidence" value="ECO:0007669"/>
    <property type="project" value="InterPro"/>
</dbReference>
<dbReference type="EMBL" id="JAGGNH010000009">
    <property type="protein sequence ID" value="KAJ0962625.1"/>
    <property type="molecule type" value="Genomic_DNA"/>
</dbReference>
<comment type="similarity">
    <text evidence="2 12">Belongs to the cytochrome P450 family.</text>
</comment>
<keyword evidence="3 11" id="KW-0349">Heme</keyword>
<evidence type="ECO:0000313" key="14">
    <source>
        <dbReference type="EMBL" id="KAJ0962625.1"/>
    </source>
</evidence>
<dbReference type="FunFam" id="1.10.630.10:FF:000029">
    <property type="entry name" value="Cytochrome P450 734A1"/>
    <property type="match status" value="1"/>
</dbReference>
<evidence type="ECO:0000256" key="1">
    <source>
        <dbReference type="ARBA" id="ARBA00004167"/>
    </source>
</evidence>
<evidence type="ECO:0000256" key="10">
    <source>
        <dbReference type="ARBA" id="ARBA00023136"/>
    </source>
</evidence>
<accession>A0A9D5H425</accession>
<sequence length="515" mass="59036">MVVVVVFVSLVVIVGLVARVSWWIWWKPKMMEKEMRRQGINGTKYRTFMGDLKDEGEAYKEAWSKPMDLNHNIVPRVLPHAHLMLQTYGKTSFKWMGTTPAVTIWEPELLREVLMNKCGHFVQPQVNPLIKLLANGINSLEGEQWAQRRKMIKPAFHIDKLKEMVPTFITSCSELIERWKKLLTDETSCELDVWPEFQNLTIDAISRILFGNSFEEGKRIFELQKEQIVLAIDAASSIYVPGFRFLPTTKNKRRMFIDNEIKRILQDIINNKLESMKMGGNANSDILSLMLQYGNINIAEKEKNTNNSKITIDNVIEECKGFYFAGQDTTSTLLTWTLILLSMHPTWQQKAREEVLRTCGKNTPNFESINHLKIVNMILHEVLRLYPPVITQIRHTEKKTKLGDITLPAGVHVLIPTLQVHHDQEFWGEDAEEFNPERFSEGVSKASKGQNAFLPFGWGPRMCLGQAFAMIETKLGLAMVLQHFSFELSPSYAHAPSIVATLQPQLGAHLILHQL</sequence>
<dbReference type="InterPro" id="IPR036396">
    <property type="entry name" value="Cyt_P450_sf"/>
</dbReference>
<evidence type="ECO:0008006" key="16">
    <source>
        <dbReference type="Google" id="ProtNLM"/>
    </source>
</evidence>
<feature type="binding site" description="axial binding residue" evidence="11">
    <location>
        <position position="463"/>
    </location>
    <ligand>
        <name>heme</name>
        <dbReference type="ChEBI" id="CHEBI:30413"/>
    </ligand>
    <ligandPart>
        <name>Fe</name>
        <dbReference type="ChEBI" id="CHEBI:18248"/>
    </ligandPart>
</feature>
<comment type="cofactor">
    <cofactor evidence="11">
        <name>heme</name>
        <dbReference type="ChEBI" id="CHEBI:30413"/>
    </cofactor>
</comment>
<dbReference type="PRINTS" id="PR00463">
    <property type="entry name" value="EP450I"/>
</dbReference>
<gene>
    <name evidence="14" type="ORF">J5N97_027747</name>
</gene>
<proteinExistence type="inferred from homology"/>
<dbReference type="GO" id="GO:0008202">
    <property type="term" value="P:steroid metabolic process"/>
    <property type="evidence" value="ECO:0007669"/>
    <property type="project" value="UniProtKB-ARBA"/>
</dbReference>
<keyword evidence="5 11" id="KW-0479">Metal-binding</keyword>
<dbReference type="PRINTS" id="PR00385">
    <property type="entry name" value="P450"/>
</dbReference>
<dbReference type="SUPFAM" id="SSF48264">
    <property type="entry name" value="Cytochrome P450"/>
    <property type="match status" value="1"/>
</dbReference>
<reference evidence="14" key="2">
    <citation type="journal article" date="2022" name="Hortic Res">
        <title>The genome of Dioscorea zingiberensis sheds light on the biosynthesis, origin and evolution of the medicinally important diosgenin saponins.</title>
        <authorList>
            <person name="Li Y."/>
            <person name="Tan C."/>
            <person name="Li Z."/>
            <person name="Guo J."/>
            <person name="Li S."/>
            <person name="Chen X."/>
            <person name="Wang C."/>
            <person name="Dai X."/>
            <person name="Yang H."/>
            <person name="Song W."/>
            <person name="Hou L."/>
            <person name="Xu J."/>
            <person name="Tong Z."/>
            <person name="Xu A."/>
            <person name="Yuan X."/>
            <person name="Wang W."/>
            <person name="Yang Q."/>
            <person name="Chen L."/>
            <person name="Sun Z."/>
            <person name="Wang K."/>
            <person name="Pan B."/>
            <person name="Chen J."/>
            <person name="Bao Y."/>
            <person name="Liu F."/>
            <person name="Qi X."/>
            <person name="Gang D.R."/>
            <person name="Wen J."/>
            <person name="Li J."/>
        </authorList>
    </citation>
    <scope>NUCLEOTIDE SEQUENCE</scope>
    <source>
        <strain evidence="14">Dzin_1.0</strain>
    </source>
</reference>
<protein>
    <recommendedName>
        <fullName evidence="16">Cytochrome P450</fullName>
    </recommendedName>
</protein>
<evidence type="ECO:0000256" key="8">
    <source>
        <dbReference type="ARBA" id="ARBA00023004"/>
    </source>
</evidence>
<evidence type="ECO:0000256" key="13">
    <source>
        <dbReference type="SAM" id="Phobius"/>
    </source>
</evidence>
<reference evidence="14" key="1">
    <citation type="submission" date="2021-03" db="EMBL/GenBank/DDBJ databases">
        <authorList>
            <person name="Li Z."/>
            <person name="Yang C."/>
        </authorList>
    </citation>
    <scope>NUCLEOTIDE SEQUENCE</scope>
    <source>
        <strain evidence="14">Dzin_1.0</strain>
        <tissue evidence="14">Leaf</tissue>
    </source>
</reference>
<evidence type="ECO:0000256" key="3">
    <source>
        <dbReference type="ARBA" id="ARBA00022617"/>
    </source>
</evidence>
<evidence type="ECO:0000256" key="7">
    <source>
        <dbReference type="ARBA" id="ARBA00023002"/>
    </source>
</evidence>
<comment type="caution">
    <text evidence="14">The sequence shown here is derived from an EMBL/GenBank/DDBJ whole genome shotgun (WGS) entry which is preliminary data.</text>
</comment>